<dbReference type="Proteomes" id="UP000176780">
    <property type="component" value="Unassembled WGS sequence"/>
</dbReference>
<evidence type="ECO:0000313" key="2">
    <source>
        <dbReference type="Proteomes" id="UP000176780"/>
    </source>
</evidence>
<sequence length="182" mass="21016">MASERDTTAVMDRTRMRMERVQLRGFLQDRNEAVEDYFASFSENDFSLTSRGFRKSKHSHDLITTTIYETEFVNIDNWQLANNVIPETMQAALNALKFDLDQPMQLKFRIAVYKSSGLDSVDLEIKQGESKLSVSNVRASWPDRKLPEDRELARLISQLELFEDSRELIASIIEVRSDPGAY</sequence>
<gene>
    <name evidence="1" type="ORF">A3B51_01040</name>
</gene>
<name>A0A1F5HN55_9BACT</name>
<protein>
    <submittedName>
        <fullName evidence="1">Uncharacterized protein</fullName>
    </submittedName>
</protein>
<accession>A0A1F5HN55</accession>
<reference evidence="1 2" key="1">
    <citation type="journal article" date="2016" name="Nat. Commun.">
        <title>Thousands of microbial genomes shed light on interconnected biogeochemical processes in an aquifer system.</title>
        <authorList>
            <person name="Anantharaman K."/>
            <person name="Brown C.T."/>
            <person name="Hug L.A."/>
            <person name="Sharon I."/>
            <person name="Castelle C.J."/>
            <person name="Probst A.J."/>
            <person name="Thomas B.C."/>
            <person name="Singh A."/>
            <person name="Wilkins M.J."/>
            <person name="Karaoz U."/>
            <person name="Brodie E.L."/>
            <person name="Williams K.H."/>
            <person name="Hubbard S.S."/>
            <person name="Banfield J.F."/>
        </authorList>
    </citation>
    <scope>NUCLEOTIDE SEQUENCE [LARGE SCALE GENOMIC DNA]</scope>
</reference>
<proteinExistence type="predicted"/>
<evidence type="ECO:0000313" key="1">
    <source>
        <dbReference type="EMBL" id="OGE05587.1"/>
    </source>
</evidence>
<comment type="caution">
    <text evidence="1">The sequence shown here is derived from an EMBL/GenBank/DDBJ whole genome shotgun (WGS) entry which is preliminary data.</text>
</comment>
<organism evidence="1 2">
    <name type="scientific">Candidatus Curtissbacteria bacterium RIFCSPLOWO2_01_FULL_41_18</name>
    <dbReference type="NCBI Taxonomy" id="1797727"/>
    <lineage>
        <taxon>Bacteria</taxon>
        <taxon>Candidatus Curtissiibacteriota</taxon>
    </lineage>
</organism>
<dbReference type="EMBL" id="MFBQ01000001">
    <property type="protein sequence ID" value="OGE05587.1"/>
    <property type="molecule type" value="Genomic_DNA"/>
</dbReference>
<dbReference type="AlphaFoldDB" id="A0A1F5HN55"/>